<evidence type="ECO:0000313" key="2">
    <source>
        <dbReference type="EMBL" id="KAK5924269.1"/>
    </source>
</evidence>
<comment type="caution">
    <text evidence="2">The sequence shown here is derived from an EMBL/GenBank/DDBJ whole genome shotgun (WGS) entry which is preliminary data.</text>
</comment>
<evidence type="ECO:0000313" key="3">
    <source>
        <dbReference type="Proteomes" id="UP001331515"/>
    </source>
</evidence>
<dbReference type="EMBL" id="JAURVH010001521">
    <property type="protein sequence ID" value="KAK5924269.1"/>
    <property type="molecule type" value="Genomic_DNA"/>
</dbReference>
<feature type="compositionally biased region" description="Basic residues" evidence="1">
    <location>
        <begin position="13"/>
        <end position="25"/>
    </location>
</feature>
<proteinExistence type="predicted"/>
<organism evidence="2 3">
    <name type="scientific">Champsocephalus gunnari</name>
    <name type="common">Mackerel icefish</name>
    <dbReference type="NCBI Taxonomy" id="52237"/>
    <lineage>
        <taxon>Eukaryota</taxon>
        <taxon>Metazoa</taxon>
        <taxon>Chordata</taxon>
        <taxon>Craniata</taxon>
        <taxon>Vertebrata</taxon>
        <taxon>Euteleostomi</taxon>
        <taxon>Actinopterygii</taxon>
        <taxon>Neopterygii</taxon>
        <taxon>Teleostei</taxon>
        <taxon>Neoteleostei</taxon>
        <taxon>Acanthomorphata</taxon>
        <taxon>Eupercaria</taxon>
        <taxon>Perciformes</taxon>
        <taxon>Notothenioidei</taxon>
        <taxon>Channichthyidae</taxon>
        <taxon>Champsocephalus</taxon>
    </lineage>
</organism>
<feature type="compositionally biased region" description="Basic and acidic residues" evidence="1">
    <location>
        <begin position="26"/>
        <end position="36"/>
    </location>
</feature>
<protein>
    <submittedName>
        <fullName evidence="2">Uncharacterized protein</fullName>
    </submittedName>
</protein>
<evidence type="ECO:0000256" key="1">
    <source>
        <dbReference type="SAM" id="MobiDB-lite"/>
    </source>
</evidence>
<dbReference type="AlphaFoldDB" id="A0AAN8DL45"/>
<name>A0AAN8DL45_CHAGU</name>
<feature type="compositionally biased region" description="Basic and acidic residues" evidence="1">
    <location>
        <begin position="59"/>
        <end position="69"/>
    </location>
</feature>
<dbReference type="Proteomes" id="UP001331515">
    <property type="component" value="Unassembled WGS sequence"/>
</dbReference>
<reference evidence="2 3" key="1">
    <citation type="journal article" date="2023" name="Mol. Biol. Evol.">
        <title>Genomics of Secondarily Temperate Adaptation in the Only Non-Antarctic Icefish.</title>
        <authorList>
            <person name="Rivera-Colon A.G."/>
            <person name="Rayamajhi N."/>
            <person name="Minhas B.F."/>
            <person name="Madrigal G."/>
            <person name="Bilyk K.T."/>
            <person name="Yoon V."/>
            <person name="Hune M."/>
            <person name="Gregory S."/>
            <person name="Cheng C.H.C."/>
            <person name="Catchen J.M."/>
        </authorList>
    </citation>
    <scope>NUCLEOTIDE SEQUENCE [LARGE SCALE GENOMIC DNA]</scope>
    <source>
        <tissue evidence="2">White muscle</tissue>
    </source>
</reference>
<gene>
    <name evidence="2" type="ORF">CgunFtcFv8_001157</name>
</gene>
<accession>A0AAN8DL45</accession>
<feature type="region of interest" description="Disordered" evidence="1">
    <location>
        <begin position="1"/>
        <end position="81"/>
    </location>
</feature>
<sequence>MEQYSILGSDRRRSSRHRLQGKTHRDRRDGGPKESGSEAAGGRHPKPGSEGDQGSAGDRGQRACGEAEGRLPSWYGLRPGV</sequence>
<keyword evidence="3" id="KW-1185">Reference proteome</keyword>